<dbReference type="InterPro" id="IPR000837">
    <property type="entry name" value="AP-1"/>
</dbReference>
<evidence type="ECO:0000256" key="1">
    <source>
        <dbReference type="ARBA" id="ARBA00058242"/>
    </source>
</evidence>
<sequence>MGQPGPTSPPDVSVGTNSSEWSLMTSKVLIRTKRGRSPPPGRWHRAGESPPVVELKRVELDGGSRDLVPSSPMCVGDSEKHDVLQLESAFEMSPQWDSFYREREEVRGKIINRFIRLIAAVTPVFYERWTKKHGGGLPRKQMWKFLVQSEMQKSYFLLRRSFRVQSRQPPKSYQLRLIRSLKALTGRSEEEEEEEEEGLSRMMLQHPGPSLADISCSALVPCLSPPGTLTLDDFTNFTPIVKEELRLAIQTKRLSSGLSIDVSSDGASSCSDRAYERAPGRSGYKRESTPEEHERRKRRRERNKVAAAKCRNKKKEKTEDLQKESEKLESVNADLKAQIEELKQQKQQLVYMLNLHRPTCIVRAQNGQTPEDERNLFIQHIKESTLQLHNLTCTTTTSTSPCSSSTSTLATLDGGLLSLDHIHCSSLLDVFSRSKTTTSGRSGAMGKRFDLLLCCLIRVGQEQLLTVLVSASSWSVSCDGVAVGGSGRRLVNNRTRLQSRQCAIHSYKKQKSTVALKVKTRQRFIQTQSEILLQ</sequence>
<proteinExistence type="predicted"/>
<dbReference type="CDD" id="cd14722">
    <property type="entry name" value="bZIP_ATF3"/>
    <property type="match status" value="1"/>
</dbReference>
<feature type="region of interest" description="Disordered" evidence="3">
    <location>
        <begin position="258"/>
        <end position="324"/>
    </location>
</feature>
<evidence type="ECO:0000259" key="4">
    <source>
        <dbReference type="PROSITE" id="PS50217"/>
    </source>
</evidence>
<evidence type="ECO:0000256" key="3">
    <source>
        <dbReference type="SAM" id="MobiDB-lite"/>
    </source>
</evidence>
<comment type="caution">
    <text evidence="5">The sequence shown here is derived from an EMBL/GenBank/DDBJ whole genome shotgun (WGS) entry which is preliminary data.</text>
</comment>
<feature type="compositionally biased region" description="Basic and acidic residues" evidence="3">
    <location>
        <begin position="273"/>
        <end position="294"/>
    </location>
</feature>
<protein>
    <recommendedName>
        <fullName evidence="4">BZIP domain-containing protein</fullName>
    </recommendedName>
</protein>
<dbReference type="FunFam" id="1.20.5.170:FF:000006">
    <property type="entry name" value="fos-related antigen 2 isoform X1"/>
    <property type="match status" value="1"/>
</dbReference>
<comment type="function">
    <text evidence="1">Nuclear phosphoprotein which forms a tight but non-covalently linked complex with the JUN/AP-1 transcription factor. FOS has a critical function in regulating the development of cells destined to form and maintain the skeleton. It is thought to have an important role in signal transduction, cell proliferation and differentiation.</text>
</comment>
<dbReference type="AlphaFoldDB" id="A0A6A4S048"/>
<dbReference type="Gene3D" id="1.20.5.170">
    <property type="match status" value="1"/>
</dbReference>
<feature type="region of interest" description="Disordered" evidence="3">
    <location>
        <begin position="28"/>
        <end position="50"/>
    </location>
</feature>
<evidence type="ECO:0000256" key="2">
    <source>
        <dbReference type="ARBA" id="ARBA00061721"/>
    </source>
</evidence>
<dbReference type="InterPro" id="IPR046347">
    <property type="entry name" value="bZIP_sf"/>
</dbReference>
<dbReference type="GO" id="GO:0000981">
    <property type="term" value="F:DNA-binding transcription factor activity, RNA polymerase II-specific"/>
    <property type="evidence" value="ECO:0007669"/>
    <property type="project" value="TreeGrafter"/>
</dbReference>
<dbReference type="GO" id="GO:0005634">
    <property type="term" value="C:nucleus"/>
    <property type="evidence" value="ECO:0007669"/>
    <property type="project" value="TreeGrafter"/>
</dbReference>
<reference evidence="5 6" key="1">
    <citation type="submission" date="2019-06" db="EMBL/GenBank/DDBJ databases">
        <title>Draft genomes of female and male turbot (Scophthalmus maximus).</title>
        <authorList>
            <person name="Xu H."/>
            <person name="Xu X.-W."/>
            <person name="Shao C."/>
            <person name="Chen S."/>
        </authorList>
    </citation>
    <scope>NUCLEOTIDE SEQUENCE [LARGE SCALE GENOMIC DNA]</scope>
    <source>
        <strain evidence="5">Ysfricsl-2016a</strain>
        <tissue evidence="5">Blood</tissue>
    </source>
</reference>
<dbReference type="PROSITE" id="PS00036">
    <property type="entry name" value="BZIP_BASIC"/>
    <property type="match status" value="1"/>
</dbReference>
<gene>
    <name evidence="5" type="ORF">F2P81_024554</name>
</gene>
<comment type="subunit">
    <text evidence="2">Heterodimer.</text>
</comment>
<feature type="region of interest" description="Disordered" evidence="3">
    <location>
        <begin position="1"/>
        <end position="20"/>
    </location>
</feature>
<dbReference type="PANTHER" id="PTHR23351">
    <property type="entry name" value="FOS TRANSCRIPTION FACTOR-RELATED"/>
    <property type="match status" value="1"/>
</dbReference>
<dbReference type="EMBL" id="VEVO01000022">
    <property type="protein sequence ID" value="KAF0023924.1"/>
    <property type="molecule type" value="Genomic_DNA"/>
</dbReference>
<feature type="domain" description="BZIP" evidence="4">
    <location>
        <begin position="293"/>
        <end position="356"/>
    </location>
</feature>
<name>A0A6A4S048_SCOMX</name>
<dbReference type="SMART" id="SM00338">
    <property type="entry name" value="BRLZ"/>
    <property type="match status" value="1"/>
</dbReference>
<dbReference type="SUPFAM" id="SSF57959">
    <property type="entry name" value="Leucine zipper domain"/>
    <property type="match status" value="1"/>
</dbReference>
<dbReference type="PANTHER" id="PTHR23351:SF23">
    <property type="entry name" value="CYCLIC AMP-DEPENDENT TRANSCRIPTION FACTOR ATF-3"/>
    <property type="match status" value="1"/>
</dbReference>
<dbReference type="PRINTS" id="PR00042">
    <property type="entry name" value="LEUZIPPRFOS"/>
</dbReference>
<dbReference type="InterPro" id="IPR004827">
    <property type="entry name" value="bZIP"/>
</dbReference>
<dbReference type="GO" id="GO:0000978">
    <property type="term" value="F:RNA polymerase II cis-regulatory region sequence-specific DNA binding"/>
    <property type="evidence" value="ECO:0007669"/>
    <property type="project" value="TreeGrafter"/>
</dbReference>
<feature type="compositionally biased region" description="Polar residues" evidence="3">
    <location>
        <begin position="258"/>
        <end position="271"/>
    </location>
</feature>
<dbReference type="PROSITE" id="PS50217">
    <property type="entry name" value="BZIP"/>
    <property type="match status" value="1"/>
</dbReference>
<dbReference type="Pfam" id="PF00170">
    <property type="entry name" value="bZIP_1"/>
    <property type="match status" value="1"/>
</dbReference>
<evidence type="ECO:0000313" key="5">
    <source>
        <dbReference type="EMBL" id="KAF0023924.1"/>
    </source>
</evidence>
<evidence type="ECO:0000313" key="6">
    <source>
        <dbReference type="Proteomes" id="UP000438429"/>
    </source>
</evidence>
<dbReference type="Proteomes" id="UP000438429">
    <property type="component" value="Unassembled WGS sequence"/>
</dbReference>
<organism evidence="5 6">
    <name type="scientific">Scophthalmus maximus</name>
    <name type="common">Turbot</name>
    <name type="synonym">Psetta maxima</name>
    <dbReference type="NCBI Taxonomy" id="52904"/>
    <lineage>
        <taxon>Eukaryota</taxon>
        <taxon>Metazoa</taxon>
        <taxon>Chordata</taxon>
        <taxon>Craniata</taxon>
        <taxon>Vertebrata</taxon>
        <taxon>Euteleostomi</taxon>
        <taxon>Actinopterygii</taxon>
        <taxon>Neopterygii</taxon>
        <taxon>Teleostei</taxon>
        <taxon>Neoteleostei</taxon>
        <taxon>Acanthomorphata</taxon>
        <taxon>Carangaria</taxon>
        <taxon>Pleuronectiformes</taxon>
        <taxon>Pleuronectoidei</taxon>
        <taxon>Scophthalmidae</taxon>
        <taxon>Scophthalmus</taxon>
    </lineage>
</organism>
<accession>A0A6A4S048</accession>